<keyword evidence="9" id="KW-1185">Reference proteome</keyword>
<feature type="transmembrane region" description="Helical" evidence="8">
    <location>
        <begin position="580"/>
        <end position="604"/>
    </location>
</feature>
<feature type="region of interest" description="Disordered" evidence="7">
    <location>
        <begin position="51"/>
        <end position="128"/>
    </location>
</feature>
<protein>
    <submittedName>
        <fullName evidence="10">Prominin-like protein isoform X1</fullName>
    </submittedName>
</protein>
<dbReference type="RefSeq" id="XP_017029808.1">
    <property type="nucleotide sequence ID" value="XM_017174319.3"/>
</dbReference>
<feature type="transmembrane region" description="Helical" evidence="8">
    <location>
        <begin position="208"/>
        <end position="237"/>
    </location>
</feature>
<evidence type="ECO:0000256" key="8">
    <source>
        <dbReference type="SAM" id="Phobius"/>
    </source>
</evidence>
<evidence type="ECO:0000256" key="2">
    <source>
        <dbReference type="ARBA" id="ARBA00006058"/>
    </source>
</evidence>
<organism evidence="9 10">
    <name type="scientific">Drosophila kikkawai</name>
    <name type="common">Fruit fly</name>
    <dbReference type="NCBI Taxonomy" id="30033"/>
    <lineage>
        <taxon>Eukaryota</taxon>
        <taxon>Metazoa</taxon>
        <taxon>Ecdysozoa</taxon>
        <taxon>Arthropoda</taxon>
        <taxon>Hexapoda</taxon>
        <taxon>Insecta</taxon>
        <taxon>Pterygota</taxon>
        <taxon>Neoptera</taxon>
        <taxon>Endopterygota</taxon>
        <taxon>Diptera</taxon>
        <taxon>Brachycera</taxon>
        <taxon>Muscomorpha</taxon>
        <taxon>Ephydroidea</taxon>
        <taxon>Drosophilidae</taxon>
        <taxon>Drosophila</taxon>
        <taxon>Sophophora</taxon>
    </lineage>
</organism>
<feature type="compositionally biased region" description="Polar residues" evidence="7">
    <location>
        <begin position="1"/>
        <end position="12"/>
    </location>
</feature>
<feature type="transmembrane region" description="Helical" evidence="8">
    <location>
        <begin position="258"/>
        <end position="280"/>
    </location>
</feature>
<feature type="region of interest" description="Disordered" evidence="7">
    <location>
        <begin position="957"/>
        <end position="1060"/>
    </location>
</feature>
<dbReference type="InterPro" id="IPR008795">
    <property type="entry name" value="Prominin"/>
</dbReference>
<dbReference type="PANTHER" id="PTHR22730">
    <property type="entry name" value="PROMININ PROM PROTEIN"/>
    <property type="match status" value="1"/>
</dbReference>
<dbReference type="Pfam" id="PF05478">
    <property type="entry name" value="Prominin"/>
    <property type="match status" value="1"/>
</dbReference>
<dbReference type="Proteomes" id="UP001652661">
    <property type="component" value="Chromosome 3L"/>
</dbReference>
<feature type="compositionally biased region" description="Basic residues" evidence="7">
    <location>
        <begin position="963"/>
        <end position="972"/>
    </location>
</feature>
<dbReference type="PANTHER" id="PTHR22730:SF1">
    <property type="entry name" value="PROMININ-LIKE PROTEIN"/>
    <property type="match status" value="1"/>
</dbReference>
<feature type="transmembrane region" description="Helical" evidence="8">
    <location>
        <begin position="534"/>
        <end position="559"/>
    </location>
</feature>
<feature type="compositionally biased region" description="Low complexity" evidence="7">
    <location>
        <begin position="71"/>
        <end position="95"/>
    </location>
</feature>
<evidence type="ECO:0000256" key="1">
    <source>
        <dbReference type="ARBA" id="ARBA00004141"/>
    </source>
</evidence>
<evidence type="ECO:0000313" key="9">
    <source>
        <dbReference type="Proteomes" id="UP001652661"/>
    </source>
</evidence>
<keyword evidence="4 8" id="KW-1133">Transmembrane helix</keyword>
<evidence type="ECO:0000313" key="10">
    <source>
        <dbReference type="RefSeq" id="XP_017029808.1"/>
    </source>
</evidence>
<gene>
    <name evidence="10" type="primary">promL</name>
</gene>
<name>A0A6P4IMX5_DROKI</name>
<proteinExistence type="inferred from homology"/>
<comment type="similarity">
    <text evidence="2">Belongs to the prominin family.</text>
</comment>
<feature type="transmembrane region" description="Helical" evidence="8">
    <location>
        <begin position="898"/>
        <end position="917"/>
    </location>
</feature>
<accession>A0A6P4IMX5</accession>
<feature type="region of interest" description="Disordered" evidence="7">
    <location>
        <begin position="1"/>
        <end position="20"/>
    </location>
</feature>
<evidence type="ECO:0000256" key="5">
    <source>
        <dbReference type="ARBA" id="ARBA00023136"/>
    </source>
</evidence>
<evidence type="ECO:0000256" key="4">
    <source>
        <dbReference type="ARBA" id="ARBA00022989"/>
    </source>
</evidence>
<dbReference type="OrthoDB" id="6229420at2759"/>
<feature type="transmembrane region" description="Helical" evidence="8">
    <location>
        <begin position="26"/>
        <end position="47"/>
    </location>
</feature>
<comment type="subcellular location">
    <subcellularLocation>
        <location evidence="1">Membrane</location>
        <topology evidence="1">Multi-pass membrane protein</topology>
    </subcellularLocation>
</comment>
<dbReference type="GO" id="GO:0016020">
    <property type="term" value="C:membrane"/>
    <property type="evidence" value="ECO:0007669"/>
    <property type="project" value="UniProtKB-SubCell"/>
</dbReference>
<evidence type="ECO:0000256" key="7">
    <source>
        <dbReference type="SAM" id="MobiDB-lite"/>
    </source>
</evidence>
<feature type="compositionally biased region" description="Polar residues" evidence="7">
    <location>
        <begin position="98"/>
        <end position="109"/>
    </location>
</feature>
<keyword evidence="3 8" id="KW-0812">Transmembrane</keyword>
<evidence type="ECO:0000256" key="3">
    <source>
        <dbReference type="ARBA" id="ARBA00022692"/>
    </source>
</evidence>
<evidence type="ECO:0000256" key="6">
    <source>
        <dbReference type="ARBA" id="ARBA00023180"/>
    </source>
</evidence>
<keyword evidence="6" id="KW-0325">Glycoprotein</keyword>
<sequence length="1060" mass="118243">MNSTMESPTTKPMRSKKRRLRRRRQIAYLAICGISVAIFAIALATLIKPAAGQDDAPPEEGSPPDEGAGSPPDEGTGAAGGEPPADGAPADAPGTSGQGDSNKPPSSLNGPWREGYSGDGTTHEQIGQPHWAPVEYTPYRPTTNYSEDPPQPTSAMNPIYNFTHFIFDKVLYTNSSFPPGYITIKDGNTLQLGPKVITNDWRDLLAHYWLVFIWILLLLILIIIVPFIAVCYCCFCCCKRCRQGCPPCTSKQDAQRRFCCGICLLLLMIGLIFGIIIAFVTNKMLDDGFNETDNTMKRGGEDTCTYLKDVSAHVNHLMVYNYEELETHVSDQLTHAPNHIFLDLTDTSQSSSLAELERVLDNMPEALILMKQVEKMQKDLLFFGSQLRDGVRGMKRDINFAVANLCQVQICQKFLVSSDIERIDASPCLHFDGLPNTGEYIAGMQKVIDTDYSAIAKRGLVRLSEIKGMIEKQMAFMVPPIMRDLSKGKAVFQQQATTVRNVVDAVLSDIHQKTASSAKSFDDVYTRFGPDRSLISLLVVLIIFLILFILVWALLCGCFGRRRSGYGDECCSKSTGATCLLIAIMIIFCVFSFICLVGLFYFVIGMVTYQGACAPLRDLQSNSIFRQLDAAIDVNRYLPAMAKANSDGDTPPMKMSSALSSCNANETVFAMMRKHNIYDVSEMTRHKVISQDKSTARIFDEDLSQVKLLETQDRDKLNQLADNKLGEYHSSLYTPSLCTKFTPMNLIALSEQLSTLSNDLEYPAYGWAKVSFWNEGLNAKAFHRNFVPKLTNLVDKMKANLKKIDELIAYNNHDFGTSIKMLTATVVTSEQFIQTRGKDYINTLGSSLTWSIEEEIDNYVRMVTREAEENVGHCAPLGYIYRRGVDLICHRLVDPINGYWVGILLCALLFLPILYVAHRLMCLYKKIYPYLATVGVPVEGGSDYLYDAYSEREREHVPLANVPKKRRKAYERRHREQQEYYEDASPSVSRGNRSGGDRGGGGGGGSGDGAPGSSSMRYNDMAPTHWDHEPPRYHNPPAAPPSSEYERPPPYYYPGASEQD</sequence>
<keyword evidence="5 8" id="KW-0472">Membrane</keyword>
<feature type="compositionally biased region" description="Gly residues" evidence="7">
    <location>
        <begin position="993"/>
        <end position="1010"/>
    </location>
</feature>
<reference evidence="10" key="1">
    <citation type="submission" date="2025-08" db="UniProtKB">
        <authorList>
            <consortium name="RefSeq"/>
        </authorList>
    </citation>
    <scope>IDENTIFICATION</scope>
    <source>
        <strain evidence="10">14028-0561.14</strain>
        <tissue evidence="10">Whole fly</tissue>
    </source>
</reference>
<dbReference type="AlphaFoldDB" id="A0A6P4IMX5"/>